<sequence length="1835" mass="197637">MKKNMKKILALLLTASMTLGMTFTVSATEANQQNTEEQQDTESVVSDESAEKQDSDSGAAEQVVSEEPTEDSEAKAAVTTSTMGSKPADGTTKNQPFKAGTGGSQNFRIPAMVTLSDGTIVAATDARWDTTTDGYGLDTIVSRSTDGGATWNYTFANYLGDNGNVSNSNSTAFIDPALTVTADDTIYMLVDLYPAGGIISSISNGTGYNSAGKLMLSNGGSNYGYYLDNGKIYSNNGTEVSGLQVDAYFNLTGTYKNRTYNTNLFFNDSPFKVLKTSYLYLTKSTDGGATWSAPTMLNSQVKNSSDKFYGVGPGRGLTTRLDDGTERIIFPCYTYTSDDGNTSVIYSDDGGQTWTRSKDIPDQTSEATLTEVNGKIYMFTRHGGYYVSEDHGATWGSRQNVSGISYTTSCQMNAITYSKKINGKDAILLSAGTNGRKNGKIFVGLVQGDGSINWEYNYPVNNGEYQYSCMSELNDGTVALLYENGSASEKFEKYSIEKIANGAKIAHAHVATSEGTSVTATISTENAGDTFEFSKCEKKAEATTVEGYNCSVTYDIELLLNGKNYTDSAELTVPYDESVFNGCTKFIGYVAKSASGKAQTFPVTVKNGKFVGICPHFSEVTIAGYKDDIPEGVDHVEDVSLGVNGTTSYTQEGEYSKEYSDDIVDAKAKVTNKELPPYYETATLKAGTFYASSKANDTSPATQITLEDAGNGQYYVKNANGEYIYPSASRNGFSWEYALEKGKQAVTVEWNSDGSICLDRKYTHNGWLNTYNTSAYLNLSSNEFSCSKDRSNIYLYNQVTPAPETQTKITFKGKQVGTTSVTIGTTMYRITVQERGGNDTASVKVGGSANISIPHTIGTDETVTWSSSDYAKAGVYSADGKNATLTGRKTGTTVVTATVKNNEGTVVATYTWNVTVIDGSAANTGGHTVTYTIDNTIYNGKLYYSVDGSELVEVPVASQTTDADGNTIYTYKTISVEQKNVAYSQMQIFVKPDDGYAVSTVSATKGDTYSQFYGIDKENLKVIYSDEHQGGRIEDCLTAEQEKALLAEAVEKGCDAVFWYSRGSEGSHLTENREATITHEIHCDKLPTVTKEIEYLKQGDDYKKYTEGMTANAGDTVVFKIVVSTYKESADINYSNALLKDIMPNVAGTVKLYSGVGESATALTNPYKITNEINHARTKEAKNYKAEDYTYYAVYELQDEDLEQLITNNVELSYAYSSTYSSGTYGGTAKANAQFFATAFEGINDIVVDYGSPVTTERTKAWGTGKFSITGAANHGVVKVDGDNTTGIQVTYTPTEVLTEADTVTLTNSKGGVYKFKVYPATTVYYEEGFGTYTNQQNGGSNKGTAAQTVSSVGSKAHYGYDSSYDNNTQDSDNSVVELAANGKGEFSFKGTGVELYARSTPDSGKIMAYLYKGTTLKKLYTINTKQAVGTSGLTSMQNKTAYSAPVLSIAGLDAGEYTIKFEVVKTTNDDGTKEIKPVYIDGYRVYSDTTYNEQYSQDDEANPTFTEMRNSVLAALDVDTTKGTYANQIAQGIASQVYDKTTGTGAVIVNNNKEVAGTAQDLLNNGPKNEIYLNPNQAVVFQFASGITTAQIGLKALQGNAAQYTISYEDGTSEDKTLNSSTDMFYKLDAKKGTITITNKAGSGVLAITKIKTFGEISSNAMFAELSADDFMPALLSLGYETEKPMADATANLNLVDYTGKTIASTSLTANGEQGTDATFTADQIKSAVTSALPEGYAVVDASKIADQTVKYGESADVNVQIGKVATLKVTYKKLFGKTVGTATLTGVQTSAGSKYSFSASEIKKAVPSGYWTIKLWGTKVKYGTTGTLTVNVF</sequence>
<dbReference type="GO" id="GO:0006689">
    <property type="term" value="P:ganglioside catabolic process"/>
    <property type="evidence" value="ECO:0007669"/>
    <property type="project" value="TreeGrafter"/>
</dbReference>
<dbReference type="PANTHER" id="PTHR10628">
    <property type="entry name" value="SIALIDASE"/>
    <property type="match status" value="1"/>
</dbReference>
<dbReference type="GO" id="GO:0005737">
    <property type="term" value="C:cytoplasm"/>
    <property type="evidence" value="ECO:0007669"/>
    <property type="project" value="TreeGrafter"/>
</dbReference>
<dbReference type="PANTHER" id="PTHR10628:SF30">
    <property type="entry name" value="EXO-ALPHA-SIALIDASE"/>
    <property type="match status" value="1"/>
</dbReference>
<dbReference type="Pfam" id="PF13088">
    <property type="entry name" value="BNR_2"/>
    <property type="match status" value="1"/>
</dbReference>
<comment type="catalytic activity">
    <reaction evidence="1">
        <text>Hydrolysis of alpha-(2-&gt;3)-, alpha-(2-&gt;6)-, alpha-(2-&gt;8)- glycosidic linkages of terminal sialic acid residues in oligosaccharides, glycoproteins, glycolipids, colominic acid and synthetic substrates.</text>
        <dbReference type="EC" id="3.2.1.18"/>
    </reaction>
</comment>
<evidence type="ECO:0000256" key="5">
    <source>
        <dbReference type="SAM" id="SignalP"/>
    </source>
</evidence>
<feature type="region of interest" description="Disordered" evidence="4">
    <location>
        <begin position="29"/>
        <end position="103"/>
    </location>
</feature>
<gene>
    <name evidence="7" type="ORF">GT528_04330</name>
</gene>
<dbReference type="EMBL" id="WWSC01000004">
    <property type="protein sequence ID" value="MZK40947.1"/>
    <property type="molecule type" value="Genomic_DNA"/>
</dbReference>
<feature type="signal peptide" evidence="5">
    <location>
        <begin position="1"/>
        <end position="27"/>
    </location>
</feature>
<keyword evidence="5" id="KW-0732">Signal</keyword>
<evidence type="ECO:0000259" key="6">
    <source>
        <dbReference type="Pfam" id="PF13088"/>
    </source>
</evidence>
<dbReference type="InterPro" id="IPR026856">
    <property type="entry name" value="Sialidase_fam"/>
</dbReference>
<accession>A0A6L8RXR0</accession>
<evidence type="ECO:0000256" key="1">
    <source>
        <dbReference type="ARBA" id="ARBA00000427"/>
    </source>
</evidence>
<evidence type="ECO:0000256" key="3">
    <source>
        <dbReference type="ARBA" id="ARBA00012733"/>
    </source>
</evidence>
<dbReference type="RefSeq" id="WP_130096345.1">
    <property type="nucleotide sequence ID" value="NZ_RCYC01000003.1"/>
</dbReference>
<reference evidence="7 8" key="1">
    <citation type="journal article" date="2019" name="Nat. Med.">
        <title>A library of human gut bacterial isolates paired with longitudinal multiomics data enables mechanistic microbiome research.</title>
        <authorList>
            <person name="Poyet M."/>
            <person name="Groussin M."/>
            <person name="Gibbons S.M."/>
            <person name="Avila-Pacheco J."/>
            <person name="Jiang X."/>
            <person name="Kearney S.M."/>
            <person name="Perrotta A.R."/>
            <person name="Berdy B."/>
            <person name="Zhao S."/>
            <person name="Lieberman T.D."/>
            <person name="Swanson P.K."/>
            <person name="Smith M."/>
            <person name="Roesemann S."/>
            <person name="Alexander J.E."/>
            <person name="Rich S.A."/>
            <person name="Livny J."/>
            <person name="Vlamakis H."/>
            <person name="Clish C."/>
            <person name="Bullock K."/>
            <person name="Deik A."/>
            <person name="Scott J."/>
            <person name="Pierce K.A."/>
            <person name="Xavier R.J."/>
            <person name="Alm E.J."/>
        </authorList>
    </citation>
    <scope>NUCLEOTIDE SEQUENCE [LARGE SCALE GENOMIC DNA]</scope>
    <source>
        <strain evidence="7 8">BIOML-A6</strain>
    </source>
</reference>
<dbReference type="EC" id="3.2.1.18" evidence="3"/>
<evidence type="ECO:0000313" key="7">
    <source>
        <dbReference type="EMBL" id="MZK40947.1"/>
    </source>
</evidence>
<dbReference type="GO" id="GO:0004308">
    <property type="term" value="F:exo-alpha-sialidase activity"/>
    <property type="evidence" value="ECO:0007669"/>
    <property type="project" value="UniProtKB-EC"/>
</dbReference>
<comment type="similarity">
    <text evidence="2">Belongs to the glycosyl hydrolase 33 family.</text>
</comment>
<evidence type="ECO:0000313" key="8">
    <source>
        <dbReference type="Proteomes" id="UP000472916"/>
    </source>
</evidence>
<dbReference type="InterPro" id="IPR023364">
    <property type="entry name" value="Trans_sialidase_dom3"/>
</dbReference>
<dbReference type="GO" id="GO:0009313">
    <property type="term" value="P:oligosaccharide catabolic process"/>
    <property type="evidence" value="ECO:0007669"/>
    <property type="project" value="TreeGrafter"/>
</dbReference>
<dbReference type="GO" id="GO:0016020">
    <property type="term" value="C:membrane"/>
    <property type="evidence" value="ECO:0007669"/>
    <property type="project" value="TreeGrafter"/>
</dbReference>
<feature type="chain" id="PRO_5027093353" description="exo-alpha-sialidase" evidence="5">
    <location>
        <begin position="28"/>
        <end position="1835"/>
    </location>
</feature>
<name>A0A6L8RXR0_9FIRM</name>
<dbReference type="Gene3D" id="2.120.10.10">
    <property type="match status" value="1"/>
</dbReference>
<dbReference type="Gene3D" id="2.60.120.260">
    <property type="entry name" value="Galactose-binding domain-like"/>
    <property type="match status" value="1"/>
</dbReference>
<dbReference type="Gene3D" id="2.40.220.10">
    <property type="entry name" value="Intramolecular Trans-sialidase, Domain 3"/>
    <property type="match status" value="1"/>
</dbReference>
<proteinExistence type="inferred from homology"/>
<evidence type="ECO:0000256" key="2">
    <source>
        <dbReference type="ARBA" id="ARBA00009348"/>
    </source>
</evidence>
<feature type="domain" description="Sialidase" evidence="6">
    <location>
        <begin position="264"/>
        <end position="478"/>
    </location>
</feature>
<dbReference type="SUPFAM" id="SSF50939">
    <property type="entry name" value="Sialidases"/>
    <property type="match status" value="1"/>
</dbReference>
<dbReference type="InterPro" id="IPR011040">
    <property type="entry name" value="Sialidase"/>
</dbReference>
<dbReference type="CDD" id="cd15482">
    <property type="entry name" value="Sialidase_non-viral"/>
    <property type="match status" value="1"/>
</dbReference>
<comment type="caution">
    <text evidence="7">The sequence shown here is derived from an EMBL/GenBank/DDBJ whole genome shotgun (WGS) entry which is preliminary data.</text>
</comment>
<dbReference type="Proteomes" id="UP000472916">
    <property type="component" value="Unassembled WGS sequence"/>
</dbReference>
<protein>
    <recommendedName>
        <fullName evidence="3">exo-alpha-sialidase</fullName>
        <ecNumber evidence="3">3.2.1.18</ecNumber>
    </recommendedName>
</protein>
<organism evidence="7 8">
    <name type="scientific">Dorea longicatena</name>
    <dbReference type="NCBI Taxonomy" id="88431"/>
    <lineage>
        <taxon>Bacteria</taxon>
        <taxon>Bacillati</taxon>
        <taxon>Bacillota</taxon>
        <taxon>Clostridia</taxon>
        <taxon>Lachnospirales</taxon>
        <taxon>Lachnospiraceae</taxon>
        <taxon>Dorea</taxon>
    </lineage>
</organism>
<evidence type="ECO:0000256" key="4">
    <source>
        <dbReference type="SAM" id="MobiDB-lite"/>
    </source>
</evidence>
<dbReference type="InterPro" id="IPR036278">
    <property type="entry name" value="Sialidase_sf"/>
</dbReference>